<evidence type="ECO:0000313" key="3">
    <source>
        <dbReference type="EMBL" id="QOD62141.1"/>
    </source>
</evidence>
<dbReference type="OrthoDB" id="7362103at2"/>
<dbReference type="EMBL" id="CP061813">
    <property type="protein sequence ID" value="QOD62141.1"/>
    <property type="molecule type" value="Genomic_DNA"/>
</dbReference>
<dbReference type="Proteomes" id="UP000516764">
    <property type="component" value="Chromosome"/>
</dbReference>
<reference evidence="3 4" key="1">
    <citation type="journal article" date="2016" name="Int. J. Syst. Evol. Microbiol.">
        <title>Polaribacter haliotis sp. nov., isolated from the gut of abalone Haliotis discus hannai.</title>
        <authorList>
            <person name="Kim Y.O."/>
            <person name="Park I.S."/>
            <person name="Park S."/>
            <person name="Nam B.H."/>
            <person name="Park J.M."/>
            <person name="Kim D.G."/>
            <person name="Yoon J.H."/>
        </authorList>
    </citation>
    <scope>NUCLEOTIDE SEQUENCE [LARGE SCALE GENOMIC DNA]</scope>
    <source>
        <strain evidence="3 4">KCTC 52418</strain>
    </source>
</reference>
<keyword evidence="4" id="KW-1185">Reference proteome</keyword>
<name>A0A7L8AJG2_9FLAO</name>
<dbReference type="AlphaFoldDB" id="A0A7L8AJG2"/>
<protein>
    <submittedName>
        <fullName evidence="3">DUF4174 domain-containing protein</fullName>
    </submittedName>
</protein>
<feature type="domain" description="DUF4174" evidence="2">
    <location>
        <begin position="21"/>
        <end position="133"/>
    </location>
</feature>
<sequence length="138" mass="16539">MRFTTILFLFITFISFSQDINKHQWKNRVLLVYTDNVNSSEFKNQTLILQEHKKELLEIKILVYRFSKDVYNFNFKENWQKSNSLYKKYVHNLKSFKVLLIGLDGGIKLEQNSVLKSNKLFALIDGMPMRKRELKNKN</sequence>
<evidence type="ECO:0000256" key="1">
    <source>
        <dbReference type="ARBA" id="ARBA00022729"/>
    </source>
</evidence>
<proteinExistence type="predicted"/>
<evidence type="ECO:0000313" key="4">
    <source>
        <dbReference type="Proteomes" id="UP000516764"/>
    </source>
</evidence>
<dbReference type="KEGG" id="phal:H9I45_06795"/>
<gene>
    <name evidence="3" type="ORF">H9I45_06795</name>
</gene>
<dbReference type="InterPro" id="IPR025232">
    <property type="entry name" value="DUF4174"/>
</dbReference>
<accession>A0A7L8AJG2</accession>
<dbReference type="Pfam" id="PF13778">
    <property type="entry name" value="DUF4174"/>
    <property type="match status" value="1"/>
</dbReference>
<organism evidence="3 4">
    <name type="scientific">Polaribacter haliotis</name>
    <dbReference type="NCBI Taxonomy" id="1888915"/>
    <lineage>
        <taxon>Bacteria</taxon>
        <taxon>Pseudomonadati</taxon>
        <taxon>Bacteroidota</taxon>
        <taxon>Flavobacteriia</taxon>
        <taxon>Flavobacteriales</taxon>
        <taxon>Flavobacteriaceae</taxon>
    </lineage>
</organism>
<keyword evidence="1" id="KW-0732">Signal</keyword>
<evidence type="ECO:0000259" key="2">
    <source>
        <dbReference type="Pfam" id="PF13778"/>
    </source>
</evidence>
<dbReference type="RefSeq" id="WP_088354598.1">
    <property type="nucleotide sequence ID" value="NZ_CP061813.1"/>
</dbReference>